<name>A0A4P9WWC0_9FUNG</name>
<reference evidence="3" key="1">
    <citation type="journal article" date="2018" name="Nat. Microbiol.">
        <title>Leveraging single-cell genomics to expand the fungal tree of life.</title>
        <authorList>
            <person name="Ahrendt S.R."/>
            <person name="Quandt C.A."/>
            <person name="Ciobanu D."/>
            <person name="Clum A."/>
            <person name="Salamov A."/>
            <person name="Andreopoulos B."/>
            <person name="Cheng J.F."/>
            <person name="Woyke T."/>
            <person name="Pelin A."/>
            <person name="Henrissat B."/>
            <person name="Reynolds N.K."/>
            <person name="Benny G.L."/>
            <person name="Smith M.E."/>
            <person name="James T.Y."/>
            <person name="Grigoriev I.V."/>
        </authorList>
    </citation>
    <scope>NUCLEOTIDE SEQUENCE [LARGE SCALE GENOMIC DNA]</scope>
    <source>
        <strain evidence="3">ATCC 52028</strain>
    </source>
</reference>
<sequence length="203" mass="19556">MTGVTAAVSAAPGAAERGRWSWESALMVVPPDAVSTAVAAEVAVTAIDAGLALPAVGNEVIAAAVTVGVGATAVAVDKAVSSAGGGGGGGGGGCVGCVGGCGCVGERERDVARTIFPQPREKARMGTARRSVAGAAVFGVLVVWAIVVALAARAGRAARPRAGSMAVSAGRAAIGDVVGVLAAPTTRGAPRRAWAPAGHLRSI</sequence>
<keyword evidence="1" id="KW-1133">Transmembrane helix</keyword>
<evidence type="ECO:0000313" key="3">
    <source>
        <dbReference type="Proteomes" id="UP000268535"/>
    </source>
</evidence>
<protein>
    <submittedName>
        <fullName evidence="2">Uncharacterized protein</fullName>
    </submittedName>
</protein>
<dbReference type="AlphaFoldDB" id="A0A4P9WWC0"/>
<evidence type="ECO:0000256" key="1">
    <source>
        <dbReference type="SAM" id="Phobius"/>
    </source>
</evidence>
<keyword evidence="1" id="KW-0472">Membrane</keyword>
<gene>
    <name evidence="2" type="ORF">CAUPRSCDRAFT_11862</name>
</gene>
<accession>A0A4P9WWC0</accession>
<feature type="transmembrane region" description="Helical" evidence="1">
    <location>
        <begin position="132"/>
        <end position="152"/>
    </location>
</feature>
<dbReference type="Proteomes" id="UP000268535">
    <property type="component" value="Unassembled WGS sequence"/>
</dbReference>
<organism evidence="2 3">
    <name type="scientific">Caulochytrium protostelioides</name>
    <dbReference type="NCBI Taxonomy" id="1555241"/>
    <lineage>
        <taxon>Eukaryota</taxon>
        <taxon>Fungi</taxon>
        <taxon>Fungi incertae sedis</taxon>
        <taxon>Chytridiomycota</taxon>
        <taxon>Chytridiomycota incertae sedis</taxon>
        <taxon>Chytridiomycetes</taxon>
        <taxon>Caulochytriales</taxon>
        <taxon>Caulochytriaceae</taxon>
        <taxon>Caulochytrium</taxon>
    </lineage>
</organism>
<evidence type="ECO:0000313" key="2">
    <source>
        <dbReference type="EMBL" id="RKO96448.1"/>
    </source>
</evidence>
<keyword evidence="1" id="KW-0812">Transmembrane</keyword>
<dbReference type="EMBL" id="ML009942">
    <property type="protein sequence ID" value="RKO96448.1"/>
    <property type="molecule type" value="Genomic_DNA"/>
</dbReference>
<proteinExistence type="predicted"/>